<dbReference type="EMBL" id="JACHHX010000015">
    <property type="protein sequence ID" value="MBB5016164.1"/>
    <property type="molecule type" value="Genomic_DNA"/>
</dbReference>
<dbReference type="InterPro" id="IPR030965">
    <property type="entry name" value="SagB-rel_DH_2"/>
</dbReference>
<keyword evidence="3" id="KW-1185">Reference proteome</keyword>
<dbReference type="InterPro" id="IPR052544">
    <property type="entry name" value="Bacteriocin_Proc_Enz"/>
</dbReference>
<accession>A0A7W7Y129</accession>
<evidence type="ECO:0000313" key="3">
    <source>
        <dbReference type="Proteomes" id="UP000519004"/>
    </source>
</evidence>
<dbReference type="Gene3D" id="3.40.109.10">
    <property type="entry name" value="NADH Oxidase"/>
    <property type="match status" value="1"/>
</dbReference>
<dbReference type="Pfam" id="PF00881">
    <property type="entry name" value="Nitroreductase"/>
    <property type="match status" value="1"/>
</dbReference>
<dbReference type="SUPFAM" id="SSF55469">
    <property type="entry name" value="FMN-dependent nitroreductase-like"/>
    <property type="match status" value="1"/>
</dbReference>
<feature type="domain" description="Nitroreductase" evidence="1">
    <location>
        <begin position="77"/>
        <end position="266"/>
    </location>
</feature>
<dbReference type="Proteomes" id="UP000519004">
    <property type="component" value="Unassembled WGS sequence"/>
</dbReference>
<name>A0A7W7Y129_9GAMM</name>
<dbReference type="CDD" id="cd02142">
    <property type="entry name" value="McbC_SagB-like_oxidoreductase"/>
    <property type="match status" value="1"/>
</dbReference>
<dbReference type="GO" id="GO:0016491">
    <property type="term" value="F:oxidoreductase activity"/>
    <property type="evidence" value="ECO:0007669"/>
    <property type="project" value="InterPro"/>
</dbReference>
<dbReference type="PANTHER" id="PTHR43745">
    <property type="entry name" value="NITROREDUCTASE MJ1384-RELATED"/>
    <property type="match status" value="1"/>
</dbReference>
<organism evidence="2 3">
    <name type="scientific">Rehaibacterium terrae</name>
    <dbReference type="NCBI Taxonomy" id="1341696"/>
    <lineage>
        <taxon>Bacteria</taxon>
        <taxon>Pseudomonadati</taxon>
        <taxon>Pseudomonadota</taxon>
        <taxon>Gammaproteobacteria</taxon>
        <taxon>Lysobacterales</taxon>
        <taxon>Lysobacteraceae</taxon>
        <taxon>Rehaibacterium</taxon>
    </lineage>
</organism>
<sequence>MRDSHWWSPAAVAWSFARWQAVDTDGSGSSGDAAPRSTQDLIGRFGQPPAAVVERGAPAQRLALRPPSHSPLGELLARRLTCRNFDARSVLPQADFATVMHRVFAAHGQHELAPGAVALKKTSPSGGGLHPLEAYVLVQRVEGLAPGLYHYHCVDHALEPLGGLADDAAAALAREFVAGQAWFADAPVLLAMTARFWRHQWKYRNHAKAYRVLHLEAGHFSQTLFLAAAELGLGAYVTAAINERAIERAFGLDGLQDGPLAVCGFGPRAARMATFELDPARAVWADGVR</sequence>
<proteinExistence type="predicted"/>
<reference evidence="2 3" key="1">
    <citation type="submission" date="2020-08" db="EMBL/GenBank/DDBJ databases">
        <title>Genomic Encyclopedia of Type Strains, Phase IV (KMG-IV): sequencing the most valuable type-strain genomes for metagenomic binning, comparative biology and taxonomic classification.</title>
        <authorList>
            <person name="Goeker M."/>
        </authorList>
    </citation>
    <scope>NUCLEOTIDE SEQUENCE [LARGE SCALE GENOMIC DNA]</scope>
    <source>
        <strain evidence="2 3">DSM 25897</strain>
    </source>
</reference>
<gene>
    <name evidence="2" type="ORF">HNQ58_002075</name>
</gene>
<evidence type="ECO:0000259" key="1">
    <source>
        <dbReference type="Pfam" id="PF00881"/>
    </source>
</evidence>
<protein>
    <submittedName>
        <fullName evidence="2">Putative peptide maturation dehydrogenase</fullName>
    </submittedName>
</protein>
<evidence type="ECO:0000313" key="2">
    <source>
        <dbReference type="EMBL" id="MBB5016164.1"/>
    </source>
</evidence>
<comment type="caution">
    <text evidence="2">The sequence shown here is derived from an EMBL/GenBank/DDBJ whole genome shotgun (WGS) entry which is preliminary data.</text>
</comment>
<dbReference type="PANTHER" id="PTHR43745:SF2">
    <property type="entry name" value="NITROREDUCTASE MJ1384-RELATED"/>
    <property type="match status" value="1"/>
</dbReference>
<dbReference type="NCBIfam" id="TIGR03605">
    <property type="entry name" value="antibiot_sagB"/>
    <property type="match status" value="1"/>
</dbReference>
<dbReference type="NCBIfam" id="TIGR04511">
    <property type="entry name" value="SagB_rel_DH_2"/>
    <property type="match status" value="1"/>
</dbReference>
<dbReference type="AlphaFoldDB" id="A0A7W7Y129"/>
<dbReference type="InterPro" id="IPR029479">
    <property type="entry name" value="Nitroreductase"/>
</dbReference>
<dbReference type="InterPro" id="IPR000415">
    <property type="entry name" value="Nitroreductase-like"/>
</dbReference>
<dbReference type="InterPro" id="IPR020051">
    <property type="entry name" value="SagB-type_dehydrogenase"/>
</dbReference>